<dbReference type="InterPro" id="IPR056855">
    <property type="entry name" value="ATP-grasp_IQCH"/>
</dbReference>
<dbReference type="OrthoDB" id="2117703at2759"/>
<reference evidence="3 4" key="1">
    <citation type="journal article" date="2017" name="Mol. Biol. Evol.">
        <title>The 4-celled Tetrabaena socialis nuclear genome reveals the essential components for genetic control of cell number at the origin of multicellularity in the volvocine lineage.</title>
        <authorList>
            <person name="Featherston J."/>
            <person name="Arakaki Y."/>
            <person name="Hanschen E.R."/>
            <person name="Ferris P.J."/>
            <person name="Michod R.E."/>
            <person name="Olson B.J.S.C."/>
            <person name="Nozaki H."/>
            <person name="Durand P.M."/>
        </authorList>
    </citation>
    <scope>NUCLEOTIDE SEQUENCE [LARGE SCALE GENOMIC DNA]</scope>
    <source>
        <strain evidence="3 4">NIES-571</strain>
    </source>
</reference>
<keyword evidence="4" id="KW-1185">Reference proteome</keyword>
<accession>A0A2J7ZQZ6</accession>
<evidence type="ECO:0000256" key="1">
    <source>
        <dbReference type="SAM" id="MobiDB-lite"/>
    </source>
</evidence>
<dbReference type="PANTHER" id="PTHR14465:SF0">
    <property type="entry name" value="IQ DOMAIN-CONTAINING PROTEIN H"/>
    <property type="match status" value="1"/>
</dbReference>
<dbReference type="Pfam" id="PF24923">
    <property type="entry name" value="ATP-grasp_IQCH"/>
    <property type="match status" value="2"/>
</dbReference>
<evidence type="ECO:0000313" key="3">
    <source>
        <dbReference type="EMBL" id="PNH02693.1"/>
    </source>
</evidence>
<feature type="domain" description="IQCH-like ATP-grasp" evidence="2">
    <location>
        <begin position="636"/>
        <end position="766"/>
    </location>
</feature>
<organism evidence="3 4">
    <name type="scientific">Tetrabaena socialis</name>
    <dbReference type="NCBI Taxonomy" id="47790"/>
    <lineage>
        <taxon>Eukaryota</taxon>
        <taxon>Viridiplantae</taxon>
        <taxon>Chlorophyta</taxon>
        <taxon>core chlorophytes</taxon>
        <taxon>Chlorophyceae</taxon>
        <taxon>CS clade</taxon>
        <taxon>Chlamydomonadales</taxon>
        <taxon>Tetrabaenaceae</taxon>
        <taxon>Tetrabaena</taxon>
    </lineage>
</organism>
<comment type="caution">
    <text evidence="3">The sequence shown here is derived from an EMBL/GenBank/DDBJ whole genome shotgun (WGS) entry which is preliminary data.</text>
</comment>
<feature type="compositionally biased region" description="Low complexity" evidence="1">
    <location>
        <begin position="422"/>
        <end position="450"/>
    </location>
</feature>
<feature type="region of interest" description="Disordered" evidence="1">
    <location>
        <begin position="494"/>
        <end position="531"/>
    </location>
</feature>
<gene>
    <name evidence="3" type="ORF">TSOC_011319</name>
</gene>
<feature type="region of interest" description="Disordered" evidence="1">
    <location>
        <begin position="838"/>
        <end position="869"/>
    </location>
</feature>
<dbReference type="Proteomes" id="UP000236333">
    <property type="component" value="Unassembled WGS sequence"/>
</dbReference>
<dbReference type="PANTHER" id="PTHR14465">
    <property type="entry name" value="IQ DOMAIN-CONTAINING PROTEIN H"/>
    <property type="match status" value="1"/>
</dbReference>
<evidence type="ECO:0000313" key="4">
    <source>
        <dbReference type="Proteomes" id="UP000236333"/>
    </source>
</evidence>
<name>A0A2J7ZQZ6_9CHLO</name>
<sequence>MDARQYGGSGAAVDAHQVTDVLQAALHELKRVKQQLAKPYETRGTVQASIAQLEDDLRRQAHVYAQAAGVEGPYSLRAATPPGSVLHFQSKQPQHVASSSQRVDHFMAPRAGALNNNNHPITEAARQYLQERFAVPAPAKSLPPAGNVAKGRTPAAVPGVILPRHIREDPHGLAPPEVTDLELDKGLLHLVNRGLLPAKVDLTPALCGSTGPYRTGPVQVHPHQKQFERGPATSALEDALQSKQEFKLDLLTPVVRPQHEQKQVRAGWGHRGMGNGRGAAAARAETGAGRLGAPRDGQWAWCGRSTSRNRIVVPENHARLPGHMSVTAKLMASPRALKRIAAAVHGRLSYIVPGNVHDEEVELAVHLGVPLLGPSPAVCRALSRKSAARELFKSIAANIAPGCAIRPTHHAQPRPSGTAGTSSSRAPTAQSSSASPPGDAASASASSPRDAALHTPLRAGTDYALAPDGELLVLDPAPLASAGAARASALSYKELGSRPPSSGGPAHAGPAAQQQQQQQQQPTQQQLAQGRFEADEQRILMCLAEVMVRHPHAPKWLFKVDDEVMGHGHAFFDTAAIKGASEVLGRVLEEAAGTGPPSAADALRLELGLLQPGGGAGGGGGWGGAADAGGPALSEVQRVAVFRLYELLFRQLPRRLHLACRESYGTYRGYLAALARRGGVVEACPHMAVGSPCVNLFLDPNGAVTVLSSHEKIFCYPYRAVGTTFPQSSVPHRALYDAALAVGRSAYDAGLVGHVMVDFVTLMDPAVGGLSEAPGGGGAGAGGGGGGGLRLWLVDLRPGVTPSLTAFQLFDFLAAGSFNPMTGAYVVELDPIEDNDASDAGDAGAAYRTPSNLRSASEAGSLGGASGRTAQGRAVQQGPLAVQQSLRYYFVLDQLQHPTVKSMPCAKFFYHCWQNGFHFDVDHRQGVIFNLSDRYLTSGAIGCLAVGLTPAATYSAMQRVLGFVSGMELDAAARADWTVASEAATFQDVQALVRYMAEQSGAMQGGGGGGR</sequence>
<protein>
    <submittedName>
        <fullName evidence="3">IQ motif-containing protein H</fullName>
    </submittedName>
</protein>
<feature type="compositionally biased region" description="Low complexity" evidence="1">
    <location>
        <begin position="494"/>
        <end position="530"/>
    </location>
</feature>
<proteinExistence type="predicted"/>
<feature type="region of interest" description="Disordered" evidence="1">
    <location>
        <begin position="405"/>
        <end position="451"/>
    </location>
</feature>
<dbReference type="EMBL" id="PGGS01000610">
    <property type="protein sequence ID" value="PNH02693.1"/>
    <property type="molecule type" value="Genomic_DNA"/>
</dbReference>
<feature type="domain" description="IQCH-like ATP-grasp" evidence="2">
    <location>
        <begin position="535"/>
        <end position="581"/>
    </location>
</feature>
<dbReference type="AlphaFoldDB" id="A0A2J7ZQZ6"/>
<dbReference type="InterPro" id="IPR038752">
    <property type="entry name" value="IQCH"/>
</dbReference>
<evidence type="ECO:0000259" key="2">
    <source>
        <dbReference type="Pfam" id="PF24923"/>
    </source>
</evidence>